<accession>A0A2N3J7Z7</accession>
<organism evidence="5 6">
    <name type="scientific">Aeromonas sobria</name>
    <dbReference type="NCBI Taxonomy" id="646"/>
    <lineage>
        <taxon>Bacteria</taxon>
        <taxon>Pseudomonadati</taxon>
        <taxon>Pseudomonadota</taxon>
        <taxon>Gammaproteobacteria</taxon>
        <taxon>Aeromonadales</taxon>
        <taxon>Aeromonadaceae</taxon>
        <taxon>Aeromonas</taxon>
    </lineage>
</organism>
<evidence type="ECO:0000313" key="6">
    <source>
        <dbReference type="Proteomes" id="UP000233526"/>
    </source>
</evidence>
<reference evidence="5 6" key="1">
    <citation type="journal article" date="2017" name="Front. Microbiol.">
        <title>Strong Genomic and Phenotypic Heterogeneity in the Aeromonas sobria Species Complex.</title>
        <authorList>
            <person name="Gauthier J."/>
            <person name="Vincent A.T."/>
            <person name="Charette S.J."/>
            <person name="Derome N."/>
        </authorList>
    </citation>
    <scope>NUCLEOTIDE SEQUENCE [LARGE SCALE GENOMIC DNA]</scope>
    <source>
        <strain evidence="5 6">JF2635</strain>
    </source>
</reference>
<dbReference type="Gene3D" id="3.40.50.720">
    <property type="entry name" value="NAD(P)-binding Rossmann-like Domain"/>
    <property type="match status" value="1"/>
</dbReference>
<dbReference type="SMART" id="SM00822">
    <property type="entry name" value="PKS_KR"/>
    <property type="match status" value="1"/>
</dbReference>
<comment type="similarity">
    <text evidence="1 3">Belongs to the short-chain dehydrogenases/reductases (SDR) family.</text>
</comment>
<dbReference type="PRINTS" id="PR00080">
    <property type="entry name" value="SDRFAMILY"/>
</dbReference>
<dbReference type="EMBL" id="LJZX01000002">
    <property type="protein sequence ID" value="PKQ82690.1"/>
    <property type="molecule type" value="Genomic_DNA"/>
</dbReference>
<dbReference type="InterPro" id="IPR036291">
    <property type="entry name" value="NAD(P)-bd_dom_sf"/>
</dbReference>
<dbReference type="Proteomes" id="UP000233526">
    <property type="component" value="Unassembled WGS sequence"/>
</dbReference>
<comment type="caution">
    <text evidence="5">The sequence shown here is derived from an EMBL/GenBank/DDBJ whole genome shotgun (WGS) entry which is preliminary data.</text>
</comment>
<evidence type="ECO:0000259" key="4">
    <source>
        <dbReference type="SMART" id="SM00822"/>
    </source>
</evidence>
<protein>
    <submittedName>
        <fullName evidence="5">Oxidoreductase</fullName>
    </submittedName>
</protein>
<dbReference type="InterPro" id="IPR057326">
    <property type="entry name" value="KR_dom"/>
</dbReference>
<dbReference type="Pfam" id="PF00106">
    <property type="entry name" value="adh_short"/>
    <property type="match status" value="1"/>
</dbReference>
<gene>
    <name evidence="5" type="ORF">AOX56_02350</name>
</gene>
<dbReference type="InterPro" id="IPR020904">
    <property type="entry name" value="Sc_DH/Rdtase_CS"/>
</dbReference>
<dbReference type="PRINTS" id="PR00081">
    <property type="entry name" value="GDHRDH"/>
</dbReference>
<evidence type="ECO:0000256" key="2">
    <source>
        <dbReference type="ARBA" id="ARBA00023002"/>
    </source>
</evidence>
<proteinExistence type="inferred from homology"/>
<feature type="domain" description="Ketoreductase" evidence="4">
    <location>
        <begin position="4"/>
        <end position="181"/>
    </location>
</feature>
<dbReference type="PROSITE" id="PS00061">
    <property type="entry name" value="ADH_SHORT"/>
    <property type="match status" value="1"/>
</dbReference>
<dbReference type="GO" id="GO:0016616">
    <property type="term" value="F:oxidoreductase activity, acting on the CH-OH group of donors, NAD or NADP as acceptor"/>
    <property type="evidence" value="ECO:0007669"/>
    <property type="project" value="UniProtKB-ARBA"/>
</dbReference>
<dbReference type="FunFam" id="3.40.50.720:FF:000047">
    <property type="entry name" value="NADP-dependent L-serine/L-allo-threonine dehydrogenase"/>
    <property type="match status" value="1"/>
</dbReference>
<dbReference type="InterPro" id="IPR002347">
    <property type="entry name" value="SDR_fam"/>
</dbReference>
<keyword evidence="2" id="KW-0560">Oxidoreductase</keyword>
<evidence type="ECO:0000256" key="3">
    <source>
        <dbReference type="RuleBase" id="RU000363"/>
    </source>
</evidence>
<dbReference type="CDD" id="cd05233">
    <property type="entry name" value="SDR_c"/>
    <property type="match status" value="1"/>
</dbReference>
<dbReference type="AlphaFoldDB" id="A0A2N3J7Z7"/>
<evidence type="ECO:0000256" key="1">
    <source>
        <dbReference type="ARBA" id="ARBA00006484"/>
    </source>
</evidence>
<evidence type="ECO:0000313" key="5">
    <source>
        <dbReference type="EMBL" id="PKQ82690.1"/>
    </source>
</evidence>
<dbReference type="PANTHER" id="PTHR43115">
    <property type="entry name" value="DEHYDROGENASE/REDUCTASE SDR FAMILY MEMBER 11"/>
    <property type="match status" value="1"/>
</dbReference>
<name>A0A2N3J7Z7_AERSO</name>
<sequence>MTLPLIVITGASSGIGAACATFFAKRGHPLLLLARRIERLEALDLPKTLCRQVDVTDRTALSEAVVEAEARFGPVDLIVNNAGQMQLSLLAEQPPEEWDRMLDVNVKGLLNGIHAVLQNMLARRHGTIINISSVAGRKTHPRHAVYSGTKFAVHAISETLREEVAPHNVRVITIAPGATDTELVSHCDEAIQEGFEAWKADIGGVMSPHDVAEAVGFAYGQPQRLCIREIVLAPTRQEP</sequence>
<dbReference type="PANTHER" id="PTHR43115:SF4">
    <property type="entry name" value="DEHYDROGENASE_REDUCTASE SDR FAMILY MEMBER 11"/>
    <property type="match status" value="1"/>
</dbReference>
<dbReference type="SUPFAM" id="SSF51735">
    <property type="entry name" value="NAD(P)-binding Rossmann-fold domains"/>
    <property type="match status" value="1"/>
</dbReference>
<dbReference type="RefSeq" id="WP_101315801.1">
    <property type="nucleotide sequence ID" value="NZ_CAWNSS010000002.1"/>
</dbReference>